<dbReference type="KEGG" id="csol:105363627"/>
<evidence type="ECO:0000256" key="3">
    <source>
        <dbReference type="ARBA" id="ARBA00022525"/>
    </source>
</evidence>
<evidence type="ECO:0000256" key="14">
    <source>
        <dbReference type="ARBA" id="ARBA00023180"/>
    </source>
</evidence>
<dbReference type="InterPro" id="IPR013098">
    <property type="entry name" value="Ig_I-set"/>
</dbReference>
<feature type="coiled-coil region" evidence="23">
    <location>
        <begin position="1248"/>
        <end position="1282"/>
    </location>
</feature>
<evidence type="ECO:0000256" key="4">
    <source>
        <dbReference type="ARBA" id="ARBA00022559"/>
    </source>
</evidence>
<evidence type="ECO:0000256" key="19">
    <source>
        <dbReference type="ARBA" id="ARBA00048887"/>
    </source>
</evidence>
<dbReference type="InterPro" id="IPR036179">
    <property type="entry name" value="Ig-like_dom_sf"/>
</dbReference>
<evidence type="ECO:0000256" key="20">
    <source>
        <dbReference type="ARBA" id="ARBA00049501"/>
    </source>
</evidence>
<evidence type="ECO:0000256" key="7">
    <source>
        <dbReference type="ARBA" id="ARBA00022723"/>
    </source>
</evidence>
<dbReference type="PROSITE" id="PS50292">
    <property type="entry name" value="PEROXIDASE_3"/>
    <property type="match status" value="1"/>
</dbReference>
<comment type="catalytic activity">
    <reaction evidence="16">
        <text>bromide + H2O2 = hypobromite + H2O</text>
        <dbReference type="Rhea" id="RHEA:66016"/>
        <dbReference type="ChEBI" id="CHEBI:15377"/>
        <dbReference type="ChEBI" id="CHEBI:15858"/>
        <dbReference type="ChEBI" id="CHEBI:16240"/>
        <dbReference type="ChEBI" id="CHEBI:29250"/>
    </reaction>
    <physiologicalReaction direction="left-to-right" evidence="16">
        <dbReference type="Rhea" id="RHEA:66017"/>
    </physiologicalReaction>
</comment>
<dbReference type="PANTHER" id="PTHR11475">
    <property type="entry name" value="OXIDASE/PEROXIDASE"/>
    <property type="match status" value="1"/>
</dbReference>
<dbReference type="FunFam" id="1.10.640.10:FF:000001">
    <property type="entry name" value="Peroxidasin homolog"/>
    <property type="match status" value="1"/>
</dbReference>
<dbReference type="PROSITE" id="PS51450">
    <property type="entry name" value="LRR"/>
    <property type="match status" value="3"/>
</dbReference>
<evidence type="ECO:0000256" key="12">
    <source>
        <dbReference type="ARBA" id="ARBA00023004"/>
    </source>
</evidence>
<evidence type="ECO:0000256" key="15">
    <source>
        <dbReference type="ARBA" id="ARBA00023319"/>
    </source>
</evidence>
<dbReference type="Pfam" id="PF13855">
    <property type="entry name" value="LRR_8"/>
    <property type="match status" value="1"/>
</dbReference>
<evidence type="ECO:0000256" key="2">
    <source>
        <dbReference type="ARBA" id="ARBA00004613"/>
    </source>
</evidence>
<dbReference type="Proteomes" id="UP000695007">
    <property type="component" value="Unplaced"/>
</dbReference>
<dbReference type="Gene3D" id="1.10.640.10">
    <property type="entry name" value="Haem peroxidase domain superfamily, animal type"/>
    <property type="match status" value="1"/>
</dbReference>
<evidence type="ECO:0000256" key="10">
    <source>
        <dbReference type="ARBA" id="ARBA00022837"/>
    </source>
</evidence>
<name>A0AAJ6YKD7_9HYME</name>
<evidence type="ECO:0000313" key="26">
    <source>
        <dbReference type="Proteomes" id="UP000695007"/>
    </source>
</evidence>
<dbReference type="InterPro" id="IPR034824">
    <property type="entry name" value="Peroxidasin_peroxidase"/>
</dbReference>
<dbReference type="InterPro" id="IPR010255">
    <property type="entry name" value="Haem_peroxidase_sf"/>
</dbReference>
<accession>A0AAJ6YKD7</accession>
<dbReference type="InterPro" id="IPR001611">
    <property type="entry name" value="Leu-rich_rpt"/>
</dbReference>
<dbReference type="InterPro" id="IPR003591">
    <property type="entry name" value="Leu-rich_rpt_typical-subtyp"/>
</dbReference>
<dbReference type="Pfam" id="PF07679">
    <property type="entry name" value="I-set"/>
    <property type="match status" value="2"/>
</dbReference>
<dbReference type="GO" id="GO:0005615">
    <property type="term" value="C:extracellular space"/>
    <property type="evidence" value="ECO:0007669"/>
    <property type="project" value="TreeGrafter"/>
</dbReference>
<dbReference type="GO" id="GO:0006979">
    <property type="term" value="P:response to oxidative stress"/>
    <property type="evidence" value="ECO:0007669"/>
    <property type="project" value="InterPro"/>
</dbReference>
<dbReference type="Gene3D" id="2.60.40.10">
    <property type="entry name" value="Immunoglobulins"/>
    <property type="match status" value="3"/>
</dbReference>
<evidence type="ECO:0000313" key="27">
    <source>
        <dbReference type="RefSeq" id="XP_011499674.1"/>
    </source>
</evidence>
<evidence type="ECO:0000256" key="21">
    <source>
        <dbReference type="ARBA" id="ARBA00061342"/>
    </source>
</evidence>
<dbReference type="InterPro" id="IPR013783">
    <property type="entry name" value="Ig-like_fold"/>
</dbReference>
<evidence type="ECO:0000256" key="16">
    <source>
        <dbReference type="ARBA" id="ARBA00047544"/>
    </source>
</evidence>
<dbReference type="InterPro" id="IPR037120">
    <property type="entry name" value="Haem_peroxidase_sf_animal"/>
</dbReference>
<dbReference type="InterPro" id="IPR000483">
    <property type="entry name" value="Cys-rich_flank_reg_C"/>
</dbReference>
<dbReference type="CTD" id="5829"/>
<keyword evidence="14" id="KW-0325">Glycoprotein</keyword>
<keyword evidence="7 22" id="KW-0479">Metal-binding</keyword>
<reference evidence="27" key="1">
    <citation type="submission" date="2025-08" db="UniProtKB">
        <authorList>
            <consortium name="RefSeq"/>
        </authorList>
    </citation>
    <scope>IDENTIFICATION</scope>
</reference>
<dbReference type="FunFam" id="2.60.40.10:FF:000107">
    <property type="entry name" value="Myosin, light chain kinase a"/>
    <property type="match status" value="1"/>
</dbReference>
<evidence type="ECO:0000256" key="22">
    <source>
        <dbReference type="PIRSR" id="PIRSR619791-2"/>
    </source>
</evidence>
<dbReference type="RefSeq" id="XP_011499674.1">
    <property type="nucleotide sequence ID" value="XM_011501372.1"/>
</dbReference>
<gene>
    <name evidence="27" type="primary">LOC105363627</name>
</gene>
<dbReference type="Pfam" id="PF13927">
    <property type="entry name" value="Ig_3"/>
    <property type="match status" value="1"/>
</dbReference>
<comment type="catalytic activity">
    <reaction evidence="19">
        <text>L-tyrosyl-[protein] + bromide + H2O2 + H(+) = 3-bromo-L-tyrosyl-[protein] + 2 H2O</text>
        <dbReference type="Rhea" id="RHEA:69360"/>
        <dbReference type="Rhea" id="RHEA-COMP:10136"/>
        <dbReference type="Rhea" id="RHEA-COMP:17686"/>
        <dbReference type="ChEBI" id="CHEBI:15377"/>
        <dbReference type="ChEBI" id="CHEBI:15378"/>
        <dbReference type="ChEBI" id="CHEBI:15858"/>
        <dbReference type="ChEBI" id="CHEBI:16240"/>
        <dbReference type="ChEBI" id="CHEBI:46858"/>
        <dbReference type="ChEBI" id="CHEBI:183512"/>
    </reaction>
    <physiologicalReaction direction="left-to-right" evidence="19">
        <dbReference type="Rhea" id="RHEA:69361"/>
    </physiologicalReaction>
</comment>
<evidence type="ECO:0000256" key="24">
    <source>
        <dbReference type="SAM" id="SignalP"/>
    </source>
</evidence>
<dbReference type="SMART" id="SM00409">
    <property type="entry name" value="IG"/>
    <property type="match status" value="3"/>
</dbReference>
<keyword evidence="13" id="KW-1015">Disulfide bond</keyword>
<dbReference type="GO" id="GO:0046872">
    <property type="term" value="F:metal ion binding"/>
    <property type="evidence" value="ECO:0007669"/>
    <property type="project" value="UniProtKB-KW"/>
</dbReference>
<dbReference type="InterPro" id="IPR007110">
    <property type="entry name" value="Ig-like_dom"/>
</dbReference>
<evidence type="ECO:0000256" key="23">
    <source>
        <dbReference type="SAM" id="Coils"/>
    </source>
</evidence>
<comment type="catalytic activity">
    <reaction evidence="17">
        <text>L-lysyl-[collagen] + L-methionyl-[collagen] + H2O2 = [collagen]-L-lysyl-N-S-L-methionyl-[collagen] + 2 H2O + H(+)</text>
        <dbReference type="Rhea" id="RHEA:66020"/>
        <dbReference type="Rhea" id="RHEA-COMP:12751"/>
        <dbReference type="Rhea" id="RHEA-COMP:16949"/>
        <dbReference type="Rhea" id="RHEA-COMP:16951"/>
        <dbReference type="ChEBI" id="CHEBI:15377"/>
        <dbReference type="ChEBI" id="CHEBI:15378"/>
        <dbReference type="ChEBI" id="CHEBI:16044"/>
        <dbReference type="ChEBI" id="CHEBI:16240"/>
        <dbReference type="ChEBI" id="CHEBI:29969"/>
        <dbReference type="ChEBI" id="CHEBI:166867"/>
    </reaction>
    <physiologicalReaction direction="left-to-right" evidence="17">
        <dbReference type="Rhea" id="RHEA:66021"/>
    </physiologicalReaction>
</comment>
<dbReference type="SMART" id="SM00082">
    <property type="entry name" value="LRRCT"/>
    <property type="match status" value="1"/>
</dbReference>
<keyword evidence="15" id="KW-0393">Immunoglobulin domain</keyword>
<dbReference type="SUPFAM" id="SSF52058">
    <property type="entry name" value="L domain-like"/>
    <property type="match status" value="1"/>
</dbReference>
<dbReference type="InterPro" id="IPR019791">
    <property type="entry name" value="Haem_peroxidase_animal"/>
</dbReference>
<evidence type="ECO:0000259" key="25">
    <source>
        <dbReference type="PROSITE" id="PS50835"/>
    </source>
</evidence>
<dbReference type="GO" id="GO:0020037">
    <property type="term" value="F:heme binding"/>
    <property type="evidence" value="ECO:0007669"/>
    <property type="project" value="InterPro"/>
</dbReference>
<dbReference type="PRINTS" id="PR00457">
    <property type="entry name" value="ANPEROXIDASE"/>
</dbReference>
<dbReference type="GeneID" id="105363627"/>
<evidence type="ECO:0000256" key="6">
    <source>
        <dbReference type="ARBA" id="ARBA00022617"/>
    </source>
</evidence>
<keyword evidence="10" id="KW-0106">Calcium</keyword>
<feature type="domain" description="Ig-like" evidence="25">
    <location>
        <begin position="227"/>
        <end position="315"/>
    </location>
</feature>
<keyword evidence="5" id="KW-0433">Leucine-rich repeat</keyword>
<sequence>MLALFLHLLLALVVGAKPEDCPARCTCAPNWTVRCVFQELDRVPIVGPNTTVLDLRFNNIVDVYPGNLRNLKHLHTLMLNDNRIRRLYASTFSGTPNLRYLYLYKNNIQSIQSGTFSNLPRLEQLYLHGNELRDIPPGSFSNLPRLERLYLQNNRLEKLPADAFKNVGPMTKLRLDSNALVCDCKILWLVEMMKNKMEMAAVCQAPNEMKGKKLDEMTAADFHCSEPVIMEGPKDVEVNIGQTAIFRCRASGDPQPNIKWMRDSNEIPSDDERYAFMEDGSLVINDITENDAGDYECVAHNDMGYTKSRVARTFVAIAETPIFIETPRSQTVHSGMDVVLVCRAEGQPSTRIEWWRNGSRLRAHGRLHLEDGGSSLKILAVKESDSARYVCQAHGSAGLAEVSADLNVIDAEYKPPRLIFEPQDMEVEPNSIIELPCRAEGKPAPKILWRKDGSTLEGNRKRISKHGSLYLYNITALDTGRYECTAVNEHGRVSAGALVRVRQIGASNALVLSAFSEARLEIDRAINNTLEELLEPGARLNPFRLSRFPDAVARRVARPAELFERALVHVRRLVDSGRYANITEDFHYEEILSAEQVANLEQLAGCTSHQRNTQCLNTCFHSRYRTLSGKCNNLANPIWGSSYTSFRRILKPMYENGFSQPIGWDKTRRYYGYPKPAARLISTSIIGTEDVSPDSSITHMVMQWGQWIDHDFDHALPAVSSESWGGINCKKSCDNRAPCFPMEVPPNDPRIKNRRCIDFLRTSAVCGSGMTSILLGKLTPREQINQLTSYLDASQVYGYDDKSARELRDFNDDQGLLKEGPVFPGRKALLPYANDHFIDCRRNFTESAINCFLAGDFRVNEQIGLTAMHTIWMREHNRIAKRLRLINPHWSGEKVYQEARKIVGAEMQVITYRDWIPLILGGNTDELFGTYQGYDKNLDGSISNIFATAALRFGHSLIQPKLERLDENLQSIPQGPLYLRDAFFVPWRLVEEGGVDPLLRGMFVTPAKLKKPEQNLNLELTEQLFHVAHAVALDLAAMNIQRGRDHAIPPYIDWRRYCNMSEIETFDDLANEISSPGVRQKLRELYGHPGNIDAWVGGILEDQLPNAKVGPLFKCLLAEQFKRMRDSDRFWYENPSTFQSEQLEQIEKTSLARILCDNGDNITRVQKNVFLLPEIDNDFVSCEEIPSIDLQSWSTCCEECIEQHNQNNTISRSRRSASKYLASMNQYKMGGKNQGRRSETIQYFEELLSDANQEYSRVNEVLSDLSDQIAEIKLMLHDLKNSPYN</sequence>
<evidence type="ECO:0000256" key="5">
    <source>
        <dbReference type="ARBA" id="ARBA00022614"/>
    </source>
</evidence>
<keyword evidence="9" id="KW-0677">Repeat</keyword>
<dbReference type="Pfam" id="PF03098">
    <property type="entry name" value="An_peroxidase"/>
    <property type="match status" value="1"/>
</dbReference>
<keyword evidence="3" id="KW-0964">Secreted</keyword>
<keyword evidence="26" id="KW-1185">Reference proteome</keyword>
<evidence type="ECO:0000256" key="8">
    <source>
        <dbReference type="ARBA" id="ARBA00022729"/>
    </source>
</evidence>
<dbReference type="PANTHER" id="PTHR11475:SF58">
    <property type="entry name" value="PEROXIDASIN"/>
    <property type="match status" value="1"/>
</dbReference>
<comment type="similarity">
    <text evidence="21">Belongs to the peroxidase family. XPO subfamily.</text>
</comment>
<dbReference type="InterPro" id="IPR003598">
    <property type="entry name" value="Ig_sub2"/>
</dbReference>
<comment type="catalytic activity">
    <reaction evidence="18">
        <text>L-lysyl-[collagen] + L-methionyl-[collagen] + hypobromite = [collagen]-L-lysyl-N-S-L-methionyl-[collagen] + bromide + H2O + H(+)</text>
        <dbReference type="Rhea" id="RHEA:66024"/>
        <dbReference type="Rhea" id="RHEA-COMP:12751"/>
        <dbReference type="Rhea" id="RHEA-COMP:16949"/>
        <dbReference type="Rhea" id="RHEA-COMP:16951"/>
        <dbReference type="ChEBI" id="CHEBI:15377"/>
        <dbReference type="ChEBI" id="CHEBI:15378"/>
        <dbReference type="ChEBI" id="CHEBI:15858"/>
        <dbReference type="ChEBI" id="CHEBI:16044"/>
        <dbReference type="ChEBI" id="CHEBI:29250"/>
        <dbReference type="ChEBI" id="CHEBI:29969"/>
        <dbReference type="ChEBI" id="CHEBI:166867"/>
    </reaction>
    <physiologicalReaction direction="left-to-right" evidence="18">
        <dbReference type="Rhea" id="RHEA:66025"/>
    </physiologicalReaction>
</comment>
<keyword evidence="4" id="KW-0575">Peroxidase</keyword>
<feature type="signal peptide" evidence="24">
    <location>
        <begin position="1"/>
        <end position="16"/>
    </location>
</feature>
<feature type="domain" description="Ig-like" evidence="25">
    <location>
        <begin position="416"/>
        <end position="494"/>
    </location>
</feature>
<evidence type="ECO:0000256" key="1">
    <source>
        <dbReference type="ARBA" id="ARBA00001970"/>
    </source>
</evidence>
<feature type="binding site" description="axial binding residue" evidence="22">
    <location>
        <position position="955"/>
    </location>
    <ligand>
        <name>heme b</name>
        <dbReference type="ChEBI" id="CHEBI:60344"/>
    </ligand>
    <ligandPart>
        <name>Fe</name>
        <dbReference type="ChEBI" id="CHEBI:18248"/>
    </ligandPart>
</feature>
<feature type="domain" description="Ig-like" evidence="25">
    <location>
        <begin position="321"/>
        <end position="407"/>
    </location>
</feature>
<dbReference type="PROSITE" id="PS50835">
    <property type="entry name" value="IG_LIKE"/>
    <property type="match status" value="3"/>
</dbReference>
<dbReference type="InterPro" id="IPR003599">
    <property type="entry name" value="Ig_sub"/>
</dbReference>
<evidence type="ECO:0000256" key="13">
    <source>
        <dbReference type="ARBA" id="ARBA00023157"/>
    </source>
</evidence>
<evidence type="ECO:0000256" key="9">
    <source>
        <dbReference type="ARBA" id="ARBA00022737"/>
    </source>
</evidence>
<dbReference type="SUPFAM" id="SSF48113">
    <property type="entry name" value="Heme-dependent peroxidases"/>
    <property type="match status" value="1"/>
</dbReference>
<proteinExistence type="inferred from homology"/>
<evidence type="ECO:0000256" key="18">
    <source>
        <dbReference type="ARBA" id="ARBA00048396"/>
    </source>
</evidence>
<keyword evidence="12 22" id="KW-0408">Iron</keyword>
<dbReference type="Gene3D" id="3.80.10.10">
    <property type="entry name" value="Ribonuclease Inhibitor"/>
    <property type="match status" value="2"/>
</dbReference>
<dbReference type="SMART" id="SM00408">
    <property type="entry name" value="IGc2"/>
    <property type="match status" value="3"/>
</dbReference>
<dbReference type="CDD" id="cd09826">
    <property type="entry name" value="peroxidasin_like"/>
    <property type="match status" value="1"/>
</dbReference>
<dbReference type="FunFam" id="2.60.40.10:FF:000612">
    <property type="entry name" value="palladin isoform X1"/>
    <property type="match status" value="1"/>
</dbReference>
<keyword evidence="8 24" id="KW-0732">Signal</keyword>
<protein>
    <submittedName>
        <fullName evidence="27">Peroxidasin</fullName>
    </submittedName>
</protein>
<dbReference type="GO" id="GO:0004601">
    <property type="term" value="F:peroxidase activity"/>
    <property type="evidence" value="ECO:0007669"/>
    <property type="project" value="UniProtKB-KW"/>
</dbReference>
<dbReference type="FunFam" id="2.60.40.10:FF:000032">
    <property type="entry name" value="palladin isoform X1"/>
    <property type="match status" value="1"/>
</dbReference>
<organism evidence="26 27">
    <name type="scientific">Ceratosolen solmsi marchali</name>
    <dbReference type="NCBI Taxonomy" id="326594"/>
    <lineage>
        <taxon>Eukaryota</taxon>
        <taxon>Metazoa</taxon>
        <taxon>Ecdysozoa</taxon>
        <taxon>Arthropoda</taxon>
        <taxon>Hexapoda</taxon>
        <taxon>Insecta</taxon>
        <taxon>Pterygota</taxon>
        <taxon>Neoptera</taxon>
        <taxon>Endopterygota</taxon>
        <taxon>Hymenoptera</taxon>
        <taxon>Apocrita</taxon>
        <taxon>Proctotrupomorpha</taxon>
        <taxon>Chalcidoidea</taxon>
        <taxon>Agaonidae</taxon>
        <taxon>Agaoninae</taxon>
        <taxon>Ceratosolen</taxon>
    </lineage>
</organism>
<comment type="cofactor">
    <cofactor evidence="1">
        <name>heme b</name>
        <dbReference type="ChEBI" id="CHEBI:60344"/>
    </cofactor>
</comment>
<evidence type="ECO:0000256" key="17">
    <source>
        <dbReference type="ARBA" id="ARBA00047610"/>
    </source>
</evidence>
<keyword evidence="23" id="KW-0175">Coiled coil</keyword>
<comment type="subcellular location">
    <subcellularLocation>
        <location evidence="2">Secreted</location>
    </subcellularLocation>
</comment>
<dbReference type="SMART" id="SM00369">
    <property type="entry name" value="LRR_TYP"/>
    <property type="match status" value="4"/>
</dbReference>
<comment type="catalytic activity">
    <reaction evidence="20">
        <text>hypobromite + L-tyrosyl-[protein] + H(+) = 3-bromo-L-tyrosyl-[protein] + H2O</text>
        <dbReference type="Rhea" id="RHEA:69356"/>
        <dbReference type="Rhea" id="RHEA-COMP:10136"/>
        <dbReference type="Rhea" id="RHEA-COMP:17686"/>
        <dbReference type="ChEBI" id="CHEBI:15377"/>
        <dbReference type="ChEBI" id="CHEBI:15378"/>
        <dbReference type="ChEBI" id="CHEBI:29250"/>
        <dbReference type="ChEBI" id="CHEBI:46858"/>
        <dbReference type="ChEBI" id="CHEBI:183512"/>
    </reaction>
    <physiologicalReaction direction="left-to-right" evidence="20">
        <dbReference type="Rhea" id="RHEA:69357"/>
    </physiologicalReaction>
</comment>
<dbReference type="GO" id="GO:0071944">
    <property type="term" value="C:cell periphery"/>
    <property type="evidence" value="ECO:0007669"/>
    <property type="project" value="UniProtKB-ARBA"/>
</dbReference>
<keyword evidence="6 22" id="KW-0349">Heme</keyword>
<keyword evidence="11" id="KW-0560">Oxidoreductase</keyword>
<dbReference type="SUPFAM" id="SSF48726">
    <property type="entry name" value="Immunoglobulin"/>
    <property type="match status" value="3"/>
</dbReference>
<dbReference type="InterPro" id="IPR032675">
    <property type="entry name" value="LRR_dom_sf"/>
</dbReference>
<evidence type="ECO:0000256" key="11">
    <source>
        <dbReference type="ARBA" id="ARBA00023002"/>
    </source>
</evidence>
<feature type="chain" id="PRO_5042550251" evidence="24">
    <location>
        <begin position="17"/>
        <end position="1285"/>
    </location>
</feature>